<accession>A0ABU1UYE4</accession>
<evidence type="ECO:0000256" key="1">
    <source>
        <dbReference type="SAM" id="Phobius"/>
    </source>
</evidence>
<organism evidence="2 3">
    <name type="scientific">Cellvibrio fibrivorans</name>
    <dbReference type="NCBI Taxonomy" id="126350"/>
    <lineage>
        <taxon>Bacteria</taxon>
        <taxon>Pseudomonadati</taxon>
        <taxon>Pseudomonadota</taxon>
        <taxon>Gammaproteobacteria</taxon>
        <taxon>Cellvibrionales</taxon>
        <taxon>Cellvibrionaceae</taxon>
        <taxon>Cellvibrio</taxon>
    </lineage>
</organism>
<dbReference type="EMBL" id="JAVDVX010000003">
    <property type="protein sequence ID" value="MDR7090225.1"/>
    <property type="molecule type" value="Genomic_DNA"/>
</dbReference>
<proteinExistence type="predicted"/>
<reference evidence="2 3" key="1">
    <citation type="submission" date="2023-07" db="EMBL/GenBank/DDBJ databases">
        <title>Sorghum-associated microbial communities from plants grown in Nebraska, USA.</title>
        <authorList>
            <person name="Schachtman D."/>
        </authorList>
    </citation>
    <scope>NUCLEOTIDE SEQUENCE [LARGE SCALE GENOMIC DNA]</scope>
    <source>
        <strain evidence="2 3">BE190</strain>
    </source>
</reference>
<evidence type="ECO:0008006" key="4">
    <source>
        <dbReference type="Google" id="ProtNLM"/>
    </source>
</evidence>
<evidence type="ECO:0000313" key="3">
    <source>
        <dbReference type="Proteomes" id="UP001253595"/>
    </source>
</evidence>
<dbReference type="RefSeq" id="WP_310072382.1">
    <property type="nucleotide sequence ID" value="NZ_JAVDVX010000003.1"/>
</dbReference>
<sequence length="316" mass="36020">METIDRYMHAVAQALPERRRDEITRELRANILDSLESIREQQEREPTAGEVAAVLVALGHPQQVAASFLPPQQLVSADLFPLYKQSLHYGVILVFILGLIQFAISFLNSGSMDFIDLFHGLVMKGLITFAVITGLFYVFSNPPGGKPLFNPYQCWSPEKLPPVSRSWQRISSAEQGVDFASDLFFLLLLNYSFWMPLEHVSRLAVMFADPVREWIPLLSGVMIVSLLFGLWNMVYQYWTIPKLVMEALINLGAAVILLKVSRFEQILVHTDNPSVEPVEILELANHIFSAGVFWVGMWLMFMAGWNLYRIWQLSRT</sequence>
<feature type="transmembrane region" description="Helical" evidence="1">
    <location>
        <begin position="214"/>
        <end position="231"/>
    </location>
</feature>
<keyword evidence="1" id="KW-1133">Transmembrane helix</keyword>
<comment type="caution">
    <text evidence="2">The sequence shown here is derived from an EMBL/GenBank/DDBJ whole genome shotgun (WGS) entry which is preliminary data.</text>
</comment>
<feature type="transmembrane region" description="Helical" evidence="1">
    <location>
        <begin position="118"/>
        <end position="139"/>
    </location>
</feature>
<keyword evidence="1" id="KW-0812">Transmembrane</keyword>
<keyword evidence="1" id="KW-0472">Membrane</keyword>
<feature type="transmembrane region" description="Helical" evidence="1">
    <location>
        <begin position="283"/>
        <end position="308"/>
    </location>
</feature>
<name>A0ABU1UYE4_9GAMM</name>
<evidence type="ECO:0000313" key="2">
    <source>
        <dbReference type="EMBL" id="MDR7090225.1"/>
    </source>
</evidence>
<dbReference type="Proteomes" id="UP001253595">
    <property type="component" value="Unassembled WGS sequence"/>
</dbReference>
<keyword evidence="3" id="KW-1185">Reference proteome</keyword>
<feature type="transmembrane region" description="Helical" evidence="1">
    <location>
        <begin position="243"/>
        <end position="263"/>
    </location>
</feature>
<gene>
    <name evidence="2" type="ORF">J2X05_002247</name>
</gene>
<feature type="transmembrane region" description="Helical" evidence="1">
    <location>
        <begin position="87"/>
        <end position="106"/>
    </location>
</feature>
<protein>
    <recommendedName>
        <fullName evidence="4">DUF1700 domain-containing protein</fullName>
    </recommendedName>
</protein>
<dbReference type="Pfam" id="PF22564">
    <property type="entry name" value="HAAS"/>
    <property type="match status" value="1"/>
</dbReference>